<gene>
    <name evidence="9" type="primary">mreD</name>
    <name evidence="9" type="ORF">ACFPXP_18830</name>
</gene>
<comment type="caution">
    <text evidence="9">The sequence shown here is derived from an EMBL/GenBank/DDBJ whole genome shotgun (WGS) entry which is preliminary data.</text>
</comment>
<evidence type="ECO:0000256" key="5">
    <source>
        <dbReference type="ARBA" id="ARBA00022960"/>
    </source>
</evidence>
<keyword evidence="7 8" id="KW-0472">Membrane</keyword>
<organism evidence="9 10">
    <name type="scientific">Marinicrinis lubricantis</name>
    <dbReference type="NCBI Taxonomy" id="2086470"/>
    <lineage>
        <taxon>Bacteria</taxon>
        <taxon>Bacillati</taxon>
        <taxon>Bacillota</taxon>
        <taxon>Bacilli</taxon>
        <taxon>Bacillales</taxon>
        <taxon>Paenibacillaceae</taxon>
    </lineage>
</organism>
<comment type="similarity">
    <text evidence="2">Belongs to the MreD family.</text>
</comment>
<dbReference type="InterPro" id="IPR007227">
    <property type="entry name" value="Cell_shape_determining_MreD"/>
</dbReference>
<protein>
    <submittedName>
        <fullName evidence="9">Rod shape-determining protein MreD</fullName>
    </submittedName>
</protein>
<evidence type="ECO:0000256" key="8">
    <source>
        <dbReference type="SAM" id="Phobius"/>
    </source>
</evidence>
<evidence type="ECO:0000313" key="9">
    <source>
        <dbReference type="EMBL" id="MFC5988463.1"/>
    </source>
</evidence>
<feature type="transmembrane region" description="Helical" evidence="8">
    <location>
        <begin position="69"/>
        <end position="91"/>
    </location>
</feature>
<name>A0ABW1ITS7_9BACL</name>
<evidence type="ECO:0000256" key="3">
    <source>
        <dbReference type="ARBA" id="ARBA00022475"/>
    </source>
</evidence>
<sequence>MKKQLIWWIIFVVFILEGSLLPWFIPASWQDHISFHFVYVLILYVALQGRRHFALALGVSFGFLQDLLYYGHMLGLFTFTMGLGAYSVALFNQRKPPAFVGSLLFVIGALVYLELAVDLLYRLFQINQESFVWTMLHYALPSLLFNLFFAAAIYIPIRVLLDKSNKKAKREND</sequence>
<keyword evidence="10" id="KW-1185">Reference proteome</keyword>
<dbReference type="RefSeq" id="WP_379895933.1">
    <property type="nucleotide sequence ID" value="NZ_CBCSCT010000014.1"/>
</dbReference>
<reference evidence="10" key="1">
    <citation type="journal article" date="2019" name="Int. J. Syst. Evol. Microbiol.">
        <title>The Global Catalogue of Microorganisms (GCM) 10K type strain sequencing project: providing services to taxonomists for standard genome sequencing and annotation.</title>
        <authorList>
            <consortium name="The Broad Institute Genomics Platform"/>
            <consortium name="The Broad Institute Genome Sequencing Center for Infectious Disease"/>
            <person name="Wu L."/>
            <person name="Ma J."/>
        </authorList>
    </citation>
    <scope>NUCLEOTIDE SEQUENCE [LARGE SCALE GENOMIC DNA]</scope>
    <source>
        <strain evidence="10">CCM 8749</strain>
    </source>
</reference>
<evidence type="ECO:0000256" key="2">
    <source>
        <dbReference type="ARBA" id="ARBA00007776"/>
    </source>
</evidence>
<keyword evidence="6 8" id="KW-1133">Transmembrane helix</keyword>
<evidence type="ECO:0000256" key="6">
    <source>
        <dbReference type="ARBA" id="ARBA00022989"/>
    </source>
</evidence>
<dbReference type="Pfam" id="PF04093">
    <property type="entry name" value="MreD"/>
    <property type="match status" value="1"/>
</dbReference>
<comment type="subcellular location">
    <subcellularLocation>
        <location evidence="1">Cell membrane</location>
        <topology evidence="1">Multi-pass membrane protein</topology>
    </subcellularLocation>
</comment>
<keyword evidence="3" id="KW-1003">Cell membrane</keyword>
<evidence type="ECO:0000256" key="1">
    <source>
        <dbReference type="ARBA" id="ARBA00004651"/>
    </source>
</evidence>
<evidence type="ECO:0000256" key="4">
    <source>
        <dbReference type="ARBA" id="ARBA00022692"/>
    </source>
</evidence>
<feature type="transmembrane region" description="Helical" evidence="8">
    <location>
        <begin position="136"/>
        <end position="161"/>
    </location>
</feature>
<keyword evidence="4 8" id="KW-0812">Transmembrane</keyword>
<feature type="transmembrane region" description="Helical" evidence="8">
    <location>
        <begin position="103"/>
        <end position="124"/>
    </location>
</feature>
<feature type="transmembrane region" description="Helical" evidence="8">
    <location>
        <begin position="6"/>
        <end position="25"/>
    </location>
</feature>
<dbReference type="EMBL" id="JBHSQV010000181">
    <property type="protein sequence ID" value="MFC5988463.1"/>
    <property type="molecule type" value="Genomic_DNA"/>
</dbReference>
<dbReference type="NCBIfam" id="TIGR03426">
    <property type="entry name" value="shape_MreD"/>
    <property type="match status" value="1"/>
</dbReference>
<evidence type="ECO:0000313" key="10">
    <source>
        <dbReference type="Proteomes" id="UP001596250"/>
    </source>
</evidence>
<proteinExistence type="inferred from homology"/>
<evidence type="ECO:0000256" key="7">
    <source>
        <dbReference type="ARBA" id="ARBA00023136"/>
    </source>
</evidence>
<keyword evidence="5" id="KW-0133">Cell shape</keyword>
<dbReference type="Proteomes" id="UP001596250">
    <property type="component" value="Unassembled WGS sequence"/>
</dbReference>
<accession>A0ABW1ITS7</accession>